<reference evidence="4 5" key="1">
    <citation type="submission" date="2020-10" db="EMBL/GenBank/DDBJ databases">
        <title>Pygocentrus nattereri (red-bellied piranha) genome, fPygNat1, primary haplotype.</title>
        <authorList>
            <person name="Myers G."/>
            <person name="Meyer A."/>
            <person name="Karagic N."/>
            <person name="Pippel M."/>
            <person name="Winkler S."/>
            <person name="Tracey A."/>
            <person name="Wood J."/>
            <person name="Formenti G."/>
            <person name="Howe K."/>
            <person name="Fedrigo O."/>
            <person name="Jarvis E.D."/>
        </authorList>
    </citation>
    <scope>NUCLEOTIDE SEQUENCE [LARGE SCALE GENOMIC DNA]</scope>
</reference>
<evidence type="ECO:0000256" key="3">
    <source>
        <dbReference type="SAM" id="SignalP"/>
    </source>
</evidence>
<reference evidence="4" key="2">
    <citation type="submission" date="2025-08" db="UniProtKB">
        <authorList>
            <consortium name="Ensembl"/>
        </authorList>
    </citation>
    <scope>IDENTIFICATION</scope>
</reference>
<dbReference type="InterPro" id="IPR045860">
    <property type="entry name" value="Snake_toxin-like_sf"/>
</dbReference>
<dbReference type="Ensembl" id="ENSPNAT00000052380.1">
    <property type="protein sequence ID" value="ENSPNAP00000073501.1"/>
    <property type="gene ID" value="ENSPNAG00000003833.2"/>
</dbReference>
<evidence type="ECO:0000256" key="2">
    <source>
        <dbReference type="ARBA" id="ARBA00022525"/>
    </source>
</evidence>
<name>A0AAR2LGK1_PYGNA</name>
<feature type="chain" id="PRO_5043624911" description="UPAR/Ly6 domain-containing protein" evidence="3">
    <location>
        <begin position="27"/>
        <end position="171"/>
    </location>
</feature>
<dbReference type="PANTHER" id="PTHR20914">
    <property type="entry name" value="LY6/PLAUR DOMAIN-CONTAINING PROTEIN 8"/>
    <property type="match status" value="1"/>
</dbReference>
<dbReference type="GeneID" id="108410460"/>
<sequence>MFEEINECYSSLLNCWFLSLIMLALALKWYQCKPGLSGTCTDTQTDCPDLCASMTAIMNAGGLEYTRKWKACAAAGQCVAGSLNLGVVNVTINSIHCSTAVCYSQNVPALPQQSANGMKCYACAENGCLETMSCKGDEDRCISTTAIADGVQTSMKGCVSRSLCTADAWSM</sequence>
<keyword evidence="2" id="KW-0964">Secreted</keyword>
<dbReference type="PANTHER" id="PTHR20914:SF9">
    <property type="entry name" value="COILED, ISOFORM A"/>
    <property type="match status" value="1"/>
</dbReference>
<evidence type="ECO:0000256" key="1">
    <source>
        <dbReference type="ARBA" id="ARBA00004613"/>
    </source>
</evidence>
<dbReference type="AlphaFoldDB" id="A0AAR2LGK1"/>
<dbReference type="InterPro" id="IPR050918">
    <property type="entry name" value="CNF-like_PLA2_Inhibitor"/>
</dbReference>
<dbReference type="Proteomes" id="UP001501920">
    <property type="component" value="Chromosome 9"/>
</dbReference>
<comment type="subcellular location">
    <subcellularLocation>
        <location evidence="1">Secreted</location>
    </subcellularLocation>
</comment>
<dbReference type="RefSeq" id="XP_017537032.2">
    <property type="nucleotide sequence ID" value="XM_017681543.2"/>
</dbReference>
<protein>
    <recommendedName>
        <fullName evidence="6">UPAR/Ly6 domain-containing protein</fullName>
    </recommendedName>
</protein>
<keyword evidence="5" id="KW-1185">Reference proteome</keyword>
<feature type="signal peptide" evidence="3">
    <location>
        <begin position="1"/>
        <end position="26"/>
    </location>
</feature>
<evidence type="ECO:0000313" key="5">
    <source>
        <dbReference type="Proteomes" id="UP001501920"/>
    </source>
</evidence>
<organism evidence="4 5">
    <name type="scientific">Pygocentrus nattereri</name>
    <name type="common">Red-bellied piranha</name>
    <dbReference type="NCBI Taxonomy" id="42514"/>
    <lineage>
        <taxon>Eukaryota</taxon>
        <taxon>Metazoa</taxon>
        <taxon>Chordata</taxon>
        <taxon>Craniata</taxon>
        <taxon>Vertebrata</taxon>
        <taxon>Euteleostomi</taxon>
        <taxon>Actinopterygii</taxon>
        <taxon>Neopterygii</taxon>
        <taxon>Teleostei</taxon>
        <taxon>Ostariophysi</taxon>
        <taxon>Characiformes</taxon>
        <taxon>Characoidei</taxon>
        <taxon>Pygocentrus</taxon>
    </lineage>
</organism>
<dbReference type="SUPFAM" id="SSF57302">
    <property type="entry name" value="Snake toxin-like"/>
    <property type="match status" value="1"/>
</dbReference>
<dbReference type="GO" id="GO:0005576">
    <property type="term" value="C:extracellular region"/>
    <property type="evidence" value="ECO:0007669"/>
    <property type="project" value="UniProtKB-SubCell"/>
</dbReference>
<evidence type="ECO:0008006" key="6">
    <source>
        <dbReference type="Google" id="ProtNLM"/>
    </source>
</evidence>
<dbReference type="Gene3D" id="2.10.60.10">
    <property type="entry name" value="CD59"/>
    <property type="match status" value="2"/>
</dbReference>
<proteinExistence type="predicted"/>
<evidence type="ECO:0000313" key="4">
    <source>
        <dbReference type="Ensembl" id="ENSPNAP00000073501.1"/>
    </source>
</evidence>
<accession>A0AAR2LGK1</accession>
<reference evidence="4" key="3">
    <citation type="submission" date="2025-09" db="UniProtKB">
        <authorList>
            <consortium name="Ensembl"/>
        </authorList>
    </citation>
    <scope>IDENTIFICATION</scope>
</reference>
<keyword evidence="3" id="KW-0732">Signal</keyword>
<dbReference type="GeneTree" id="ENSGT01110000267394"/>